<protein>
    <submittedName>
        <fullName evidence="2">Acyltransferase</fullName>
    </submittedName>
</protein>
<dbReference type="Pfam" id="PF01553">
    <property type="entry name" value="Acyltransferase"/>
    <property type="match status" value="1"/>
</dbReference>
<accession>A0A0E2LQ31</accession>
<dbReference type="PATRIC" id="fig|1227271.3.peg.1082"/>
<comment type="caution">
    <text evidence="2">The sequence shown here is derived from an EMBL/GenBank/DDBJ whole genome shotgun (WGS) entry which is preliminary data.</text>
</comment>
<dbReference type="GO" id="GO:0042840">
    <property type="term" value="P:D-glucuronate catabolic process"/>
    <property type="evidence" value="ECO:0007669"/>
    <property type="project" value="TreeGrafter"/>
</dbReference>
<dbReference type="InterPro" id="IPR002123">
    <property type="entry name" value="Plipid/glycerol_acylTrfase"/>
</dbReference>
<dbReference type="GO" id="GO:0019698">
    <property type="term" value="P:D-galacturonate catabolic process"/>
    <property type="evidence" value="ECO:0007669"/>
    <property type="project" value="TreeGrafter"/>
</dbReference>
<gene>
    <name evidence="2" type="ORF">HMPREF1555_01242</name>
</gene>
<dbReference type="PANTHER" id="PTHR30068">
    <property type="entry name" value="URONATE ISOMERASE"/>
    <property type="match status" value="1"/>
</dbReference>
<organism evidence="2 3">
    <name type="scientific">Porphyromonas gingivalis F0570</name>
    <dbReference type="NCBI Taxonomy" id="1227271"/>
    <lineage>
        <taxon>Bacteria</taxon>
        <taxon>Pseudomonadati</taxon>
        <taxon>Bacteroidota</taxon>
        <taxon>Bacteroidia</taxon>
        <taxon>Bacteroidales</taxon>
        <taxon>Porphyromonadaceae</taxon>
        <taxon>Porphyromonas</taxon>
    </lineage>
</organism>
<feature type="domain" description="Phospholipid/glycerol acyltransferase" evidence="1">
    <location>
        <begin position="83"/>
        <end position="183"/>
    </location>
</feature>
<evidence type="ECO:0000259" key="1">
    <source>
        <dbReference type="Pfam" id="PF01553"/>
    </source>
</evidence>
<evidence type="ECO:0000313" key="3">
    <source>
        <dbReference type="Proteomes" id="UP000016630"/>
    </source>
</evidence>
<dbReference type="RefSeq" id="WP_004585281.1">
    <property type="nucleotide sequence ID" value="NZ_KI259177.1"/>
</dbReference>
<keyword evidence="2" id="KW-0012">Acyltransferase</keyword>
<dbReference type="GO" id="GO:0016746">
    <property type="term" value="F:acyltransferase activity"/>
    <property type="evidence" value="ECO:0007669"/>
    <property type="project" value="UniProtKB-KW"/>
</dbReference>
<dbReference type="EMBL" id="AWUW01000086">
    <property type="protein sequence ID" value="ERJ66127.1"/>
    <property type="molecule type" value="Genomic_DNA"/>
</dbReference>
<dbReference type="SUPFAM" id="SSF69593">
    <property type="entry name" value="Glycerol-3-phosphate (1)-acyltransferase"/>
    <property type="match status" value="1"/>
</dbReference>
<dbReference type="Proteomes" id="UP000016630">
    <property type="component" value="Unassembled WGS sequence"/>
</dbReference>
<dbReference type="AlphaFoldDB" id="A0A0E2LQ31"/>
<proteinExistence type="predicted"/>
<dbReference type="PANTHER" id="PTHR30068:SF3">
    <property type="entry name" value="PHOSPHOLIPID_GLYCEROL ACYLTRANSFERASE DOMAIN-CONTAINING PROTEIN"/>
    <property type="match status" value="1"/>
</dbReference>
<keyword evidence="2" id="KW-0808">Transferase</keyword>
<name>A0A0E2LQ31_PORGN</name>
<reference evidence="2 3" key="1">
    <citation type="submission" date="2013-06" db="EMBL/GenBank/DDBJ databases">
        <authorList>
            <person name="Weinstock G."/>
            <person name="Sodergren E."/>
            <person name="Lobos E.A."/>
            <person name="Fulton L."/>
            <person name="Fulton R."/>
            <person name="Courtney L."/>
            <person name="Fronick C."/>
            <person name="O'Laughlin M."/>
            <person name="Godfrey J."/>
            <person name="Wilson R.M."/>
            <person name="Miner T."/>
            <person name="Farmer C."/>
            <person name="Delehaunty K."/>
            <person name="Cordes M."/>
            <person name="Minx P."/>
            <person name="Tomlinson C."/>
            <person name="Chen J."/>
            <person name="Wollam A."/>
            <person name="Pepin K.H."/>
            <person name="Bhonagiri V."/>
            <person name="Zhang X."/>
            <person name="Warren W."/>
            <person name="Mitreva M."/>
            <person name="Mardis E.R."/>
            <person name="Wilson R.K."/>
        </authorList>
    </citation>
    <scope>NUCLEOTIDE SEQUENCE [LARGE SCALE GENOMIC DNA]</scope>
    <source>
        <strain evidence="2 3">F0570</strain>
    </source>
</reference>
<sequence length="388" mass="44358">MTMSTILFDDIRPYCDQEAPAVIERLLSSAEYRYVFGKMMPDVKPQEFEQMMLRCKSTGEFKHIFGYTAVKAVSEKTTFSLSLSGRSRIPDNGAYIFISNHRDIVLDSAFLNLLLAEIDYNMPQIAIGDNLLVKPWIEDFVRLNGSFIVRRGINMRELIAQSQRLSAYIRHTITQTKDSIWIAQREGRAKDADDRTQSSVLKMLAMSGEDGGIKSLLNLNIVPLSLSYEYDPCDYLKAREMLCKQRDPLYKKPVGEDLLNMQTGIFGYKGRVHFAIGTPLRELAESIPADAPHARQFTEAGKLIDVEIHRRYRLYPGNYVAWDLLDGCDHAGSHYSEEEKETFVNYLSAQIAKVEMQDKDEEELKRLILIMYANPARAYYATQDPTNV</sequence>
<evidence type="ECO:0000313" key="2">
    <source>
        <dbReference type="EMBL" id="ERJ66127.1"/>
    </source>
</evidence>
<dbReference type="HOGENOM" id="CLU_061982_0_0_10"/>